<dbReference type="RefSeq" id="WP_157304238.1">
    <property type="nucleotide sequence ID" value="NZ_WRXN01000001.1"/>
</dbReference>
<gene>
    <name evidence="2" type="ORF">GO493_01195</name>
</gene>
<reference evidence="2 3" key="1">
    <citation type="submission" date="2019-12" db="EMBL/GenBank/DDBJ databases">
        <title>Chitinophaga sp. strain ysch24 (GDMCC 1.1355), whole genome shotgun sequence.</title>
        <authorList>
            <person name="Zhang X."/>
        </authorList>
    </citation>
    <scope>NUCLEOTIDE SEQUENCE [LARGE SCALE GENOMIC DNA]</scope>
    <source>
        <strain evidence="3">ysch24</strain>
    </source>
</reference>
<dbReference type="EMBL" id="WRXN01000001">
    <property type="protein sequence ID" value="MVT06859.1"/>
    <property type="molecule type" value="Genomic_DNA"/>
</dbReference>
<keyword evidence="1" id="KW-0732">Signal</keyword>
<evidence type="ECO:0000256" key="1">
    <source>
        <dbReference type="SAM" id="SignalP"/>
    </source>
</evidence>
<protein>
    <recommendedName>
        <fullName evidence="4">DUF1735 domain-containing protein</fullName>
    </recommendedName>
</protein>
<dbReference type="Proteomes" id="UP000461730">
    <property type="component" value="Unassembled WGS sequence"/>
</dbReference>
<keyword evidence="3" id="KW-1185">Reference proteome</keyword>
<dbReference type="AlphaFoldDB" id="A0A7K1TXN0"/>
<sequence>MKKIINKIVLAAAAVLTFGLTACDKDFTDDLVKDNQPDIPVTFTGATTYGFNPYYTVNINGTGEIKITLEIPGSSAVTIKEVAAVTAGTTAINVASLGAPNYVTAPVSVNGTTYTLTTSLTEYNSKVPASARVTAASITGAFLERAFMFKLTMSDNTEIVPVQCRIRFTKS</sequence>
<feature type="chain" id="PRO_5029459303" description="DUF1735 domain-containing protein" evidence="1">
    <location>
        <begin position="23"/>
        <end position="171"/>
    </location>
</feature>
<evidence type="ECO:0000313" key="2">
    <source>
        <dbReference type="EMBL" id="MVT06859.1"/>
    </source>
</evidence>
<organism evidence="2 3">
    <name type="scientific">Chitinophaga tropicalis</name>
    <dbReference type="NCBI Taxonomy" id="2683588"/>
    <lineage>
        <taxon>Bacteria</taxon>
        <taxon>Pseudomonadati</taxon>
        <taxon>Bacteroidota</taxon>
        <taxon>Chitinophagia</taxon>
        <taxon>Chitinophagales</taxon>
        <taxon>Chitinophagaceae</taxon>
        <taxon>Chitinophaga</taxon>
    </lineage>
</organism>
<evidence type="ECO:0000313" key="3">
    <source>
        <dbReference type="Proteomes" id="UP000461730"/>
    </source>
</evidence>
<proteinExistence type="predicted"/>
<accession>A0A7K1TXN0</accession>
<dbReference type="PROSITE" id="PS51257">
    <property type="entry name" value="PROKAR_LIPOPROTEIN"/>
    <property type="match status" value="1"/>
</dbReference>
<evidence type="ECO:0008006" key="4">
    <source>
        <dbReference type="Google" id="ProtNLM"/>
    </source>
</evidence>
<comment type="caution">
    <text evidence="2">The sequence shown here is derived from an EMBL/GenBank/DDBJ whole genome shotgun (WGS) entry which is preliminary data.</text>
</comment>
<feature type="signal peptide" evidence="1">
    <location>
        <begin position="1"/>
        <end position="22"/>
    </location>
</feature>
<name>A0A7K1TXN0_9BACT</name>